<dbReference type="InterPro" id="IPR018323">
    <property type="entry name" value="OM_lipoprot_carrier_LolA_Pbac"/>
</dbReference>
<comment type="function">
    <text evidence="10">Participates in the translocation of lipoproteins from the inner membrane to the outer membrane. Only forms a complex with a lipoprotein if the residue after the N-terminal Cys is not an aspartate (The Asp acts as a targeting signal to indicate that the lipoprotein should stay in the inner membrane).</text>
</comment>
<comment type="subcellular location">
    <subcellularLocation>
        <location evidence="1 10">Periplasm</location>
    </subcellularLocation>
</comment>
<evidence type="ECO:0000256" key="2">
    <source>
        <dbReference type="ARBA" id="ARBA00007615"/>
    </source>
</evidence>
<proteinExistence type="inferred from homology"/>
<evidence type="ECO:0000256" key="6">
    <source>
        <dbReference type="ARBA" id="ARBA00022729"/>
    </source>
</evidence>
<gene>
    <name evidence="10" type="primary">lolA</name>
    <name evidence="11" type="ORF">MAF45_10950</name>
</gene>
<name>A0ABS9MTS6_9BURK</name>
<evidence type="ECO:0000313" key="12">
    <source>
        <dbReference type="Proteomes" id="UP001297600"/>
    </source>
</evidence>
<dbReference type="CDD" id="cd16325">
    <property type="entry name" value="LolA"/>
    <property type="match status" value="1"/>
</dbReference>
<evidence type="ECO:0000256" key="10">
    <source>
        <dbReference type="HAMAP-Rule" id="MF_00240"/>
    </source>
</evidence>
<comment type="subunit">
    <text evidence="3 10">Monomer.</text>
</comment>
<dbReference type="Pfam" id="PF03548">
    <property type="entry name" value="LolA"/>
    <property type="match status" value="1"/>
</dbReference>
<evidence type="ECO:0000256" key="1">
    <source>
        <dbReference type="ARBA" id="ARBA00004418"/>
    </source>
</evidence>
<dbReference type="Proteomes" id="UP001297600">
    <property type="component" value="Unassembled WGS sequence"/>
</dbReference>
<organism evidence="11 12">
    <name type="scientific">Mesosutterella porci</name>
    <dbReference type="NCBI Taxonomy" id="2915351"/>
    <lineage>
        <taxon>Bacteria</taxon>
        <taxon>Pseudomonadati</taxon>
        <taxon>Pseudomonadota</taxon>
        <taxon>Betaproteobacteria</taxon>
        <taxon>Burkholderiales</taxon>
        <taxon>Sutterellaceae</taxon>
        <taxon>Mesosutterella</taxon>
    </lineage>
</organism>
<feature type="chain" id="PRO_5044930883" description="Outer-membrane lipoprotein carrier protein" evidence="10">
    <location>
        <begin position="24"/>
        <end position="207"/>
    </location>
</feature>
<keyword evidence="12" id="KW-1185">Reference proteome</keyword>
<evidence type="ECO:0000313" key="11">
    <source>
        <dbReference type="EMBL" id="MCG5031952.1"/>
    </source>
</evidence>
<dbReference type="HAMAP" id="MF_00240">
    <property type="entry name" value="LolA"/>
    <property type="match status" value="1"/>
</dbReference>
<dbReference type="SUPFAM" id="SSF89392">
    <property type="entry name" value="Prokaryotic lipoproteins and lipoprotein localization factors"/>
    <property type="match status" value="1"/>
</dbReference>
<evidence type="ECO:0000256" key="7">
    <source>
        <dbReference type="ARBA" id="ARBA00022764"/>
    </source>
</evidence>
<feature type="signal peptide" evidence="10">
    <location>
        <begin position="1"/>
        <end position="23"/>
    </location>
</feature>
<evidence type="ECO:0000256" key="9">
    <source>
        <dbReference type="ARBA" id="ARBA00023186"/>
    </source>
</evidence>
<comment type="similarity">
    <text evidence="2 10">Belongs to the LolA family.</text>
</comment>
<dbReference type="RefSeq" id="WP_237980645.1">
    <property type="nucleotide sequence ID" value="NZ_JAKNCT010000017.1"/>
</dbReference>
<dbReference type="Gene3D" id="2.50.20.10">
    <property type="entry name" value="Lipoprotein localisation LolA/LolB/LppX"/>
    <property type="match status" value="1"/>
</dbReference>
<keyword evidence="8 10" id="KW-0653">Protein transport</keyword>
<keyword evidence="6 10" id="KW-0732">Signal</keyword>
<evidence type="ECO:0000256" key="5">
    <source>
        <dbReference type="ARBA" id="ARBA00022448"/>
    </source>
</evidence>
<evidence type="ECO:0000256" key="8">
    <source>
        <dbReference type="ARBA" id="ARBA00022927"/>
    </source>
</evidence>
<evidence type="ECO:0000256" key="3">
    <source>
        <dbReference type="ARBA" id="ARBA00011245"/>
    </source>
</evidence>
<sequence precursor="true">MSFAKWCFAAAAAAAFSAAPSWASGIEQLSEFLKSTQSASGSFVQENSGRNASAKKNFSGTFVFKRPGKFVWSYDKPYKQDIYSNGRQVSIWDPDLRQVTVRSIVGAMPASPAAILFGNNDFRRDFTVKELPAEDGAEWIEAVPKNKDSSFRDFRIGFRAAMPVAMVMHDSFGQTLSLKFSGWKKNPAVGPARFEFKPPRGAEILKE</sequence>
<keyword evidence="7 10" id="KW-0574">Periplasm</keyword>
<keyword evidence="5 10" id="KW-0813">Transport</keyword>
<evidence type="ECO:0000256" key="4">
    <source>
        <dbReference type="ARBA" id="ARBA00014035"/>
    </source>
</evidence>
<keyword evidence="9 10" id="KW-0143">Chaperone</keyword>
<dbReference type="PANTHER" id="PTHR35869:SF1">
    <property type="entry name" value="OUTER-MEMBRANE LIPOPROTEIN CARRIER PROTEIN"/>
    <property type="match status" value="1"/>
</dbReference>
<keyword evidence="11" id="KW-0449">Lipoprotein</keyword>
<dbReference type="PANTHER" id="PTHR35869">
    <property type="entry name" value="OUTER-MEMBRANE LIPOPROTEIN CARRIER PROTEIN"/>
    <property type="match status" value="1"/>
</dbReference>
<dbReference type="InterPro" id="IPR004564">
    <property type="entry name" value="OM_lipoprot_carrier_LolA-like"/>
</dbReference>
<dbReference type="InterPro" id="IPR029046">
    <property type="entry name" value="LolA/LolB/LppX"/>
</dbReference>
<protein>
    <recommendedName>
        <fullName evidence="4 10">Outer-membrane lipoprotein carrier protein</fullName>
    </recommendedName>
</protein>
<comment type="caution">
    <text evidence="11">The sequence shown here is derived from an EMBL/GenBank/DDBJ whole genome shotgun (WGS) entry which is preliminary data.</text>
</comment>
<accession>A0ABS9MTS6</accession>
<reference evidence="11 12" key="1">
    <citation type="submission" date="2022-02" db="EMBL/GenBank/DDBJ databases">
        <title>Mesosutterella porci, a novel member of the family Sutterellaceae from pig feces.</title>
        <authorList>
            <person name="Wylensek D."/>
            <person name="Clavel T."/>
        </authorList>
    </citation>
    <scope>NUCLEOTIDE SEQUENCE [LARGE SCALE GENOMIC DNA]</scope>
    <source>
        <strain evidence="12">oilRF-744-wt-GAM-9</strain>
    </source>
</reference>
<dbReference type="EMBL" id="JAKNCT010000017">
    <property type="protein sequence ID" value="MCG5031952.1"/>
    <property type="molecule type" value="Genomic_DNA"/>
</dbReference>